<dbReference type="Gene3D" id="3.40.50.1000">
    <property type="entry name" value="HAD superfamily/HAD-like"/>
    <property type="match status" value="2"/>
</dbReference>
<dbReference type="GO" id="GO:0005737">
    <property type="term" value="C:cytoplasm"/>
    <property type="evidence" value="ECO:0007669"/>
    <property type="project" value="TreeGrafter"/>
</dbReference>
<comment type="similarity">
    <text evidence="1">Belongs to the HAD-like hydrolase superfamily.</text>
</comment>
<feature type="binding site" evidence="3">
    <location>
        <position position="220"/>
    </location>
    <ligand>
        <name>substrate</name>
    </ligand>
</feature>
<evidence type="ECO:0000256" key="4">
    <source>
        <dbReference type="PIRSR" id="PIRSR000915-3"/>
    </source>
</evidence>
<comment type="caution">
    <text evidence="5">The sequence shown here is derived from an EMBL/GenBank/DDBJ whole genome shotgun (WGS) entry which is preliminary data.</text>
</comment>
<dbReference type="GO" id="GO:0016791">
    <property type="term" value="F:phosphatase activity"/>
    <property type="evidence" value="ECO:0007669"/>
    <property type="project" value="TreeGrafter"/>
</dbReference>
<protein>
    <recommendedName>
        <fullName evidence="7">4-nitrophenylphosphatase</fullName>
    </recommendedName>
</protein>
<keyword evidence="4" id="KW-0479">Metal-binding</keyword>
<dbReference type="Pfam" id="PF13242">
    <property type="entry name" value="Hydrolase_like"/>
    <property type="match status" value="1"/>
</dbReference>
<dbReference type="PANTHER" id="PTHR19288:SF4">
    <property type="entry name" value="RE04130P-RELATED"/>
    <property type="match status" value="1"/>
</dbReference>
<feature type="binding site" evidence="4">
    <location>
        <position position="27"/>
    </location>
    <ligand>
        <name>Mg(2+)</name>
        <dbReference type="ChEBI" id="CHEBI:18420"/>
    </ligand>
</feature>
<evidence type="ECO:0000313" key="6">
    <source>
        <dbReference type="Proteomes" id="UP001353858"/>
    </source>
</evidence>
<name>A0AAN7PR85_9COLE</name>
<keyword evidence="6" id="KW-1185">Reference proteome</keyword>
<keyword evidence="1" id="KW-0378">Hydrolase</keyword>
<dbReference type="PIRSF" id="PIRSF000915">
    <property type="entry name" value="PGP-type_phosphatase"/>
    <property type="match status" value="1"/>
</dbReference>
<evidence type="ECO:0000256" key="2">
    <source>
        <dbReference type="PIRSR" id="PIRSR000915-1"/>
    </source>
</evidence>
<dbReference type="InterPro" id="IPR036412">
    <property type="entry name" value="HAD-like_sf"/>
</dbReference>
<dbReference type="InterPro" id="IPR006357">
    <property type="entry name" value="HAD-SF_hydro_IIA"/>
</dbReference>
<evidence type="ECO:0000313" key="5">
    <source>
        <dbReference type="EMBL" id="KAK4887286.1"/>
    </source>
</evidence>
<dbReference type="NCBIfam" id="TIGR01460">
    <property type="entry name" value="HAD-SF-IIA"/>
    <property type="match status" value="1"/>
</dbReference>
<dbReference type="EMBL" id="JARPUR010000001">
    <property type="protein sequence ID" value="KAK4887286.1"/>
    <property type="molecule type" value="Genomic_DNA"/>
</dbReference>
<comment type="cofactor">
    <cofactor evidence="4">
        <name>Mg(2+)</name>
        <dbReference type="ChEBI" id="CHEBI:18420"/>
    </cofactor>
    <text evidence="4">Divalent metal ions. Mg(2+) is the most effective.</text>
</comment>
<feature type="binding site" evidence="4">
    <location>
        <position position="246"/>
    </location>
    <ligand>
        <name>Mg(2+)</name>
        <dbReference type="ChEBI" id="CHEBI:18420"/>
    </ligand>
</feature>
<dbReference type="Pfam" id="PF13344">
    <property type="entry name" value="Hydrolase_6"/>
    <property type="match status" value="1"/>
</dbReference>
<sequence length="305" mass="33740">MASKDLSSLTSSELRSFLNSFDTVLCDCNGVLWNVETPVPGVKETFQKLKQCGKQIGFVTNNNVFGAIGVYKNVTKIDSEFEIDSIIVPSQPIIAYLKSLQFNKEAFVLGSEIMKREFVEAGIKVSEKKINTTGQIRDLVNELLVDNENIGAVVVDYDIHINYISLVQACVLLKQKDMLFISGATDSKVYYAKNLILPGPQSFLNALIDVVDQKPISFGKPSLQLSKFIEAKYNIQDSSRVLFIGDSIRQDIEFGSISGYQTLLVLTGITTIADIKDTKNASQIPNYFINSLGNLSELIENKLGL</sequence>
<dbReference type="PANTHER" id="PTHR19288">
    <property type="entry name" value="4-NITROPHENYLPHOSPHATASE-RELATED"/>
    <property type="match status" value="1"/>
</dbReference>
<keyword evidence="4" id="KW-0460">Magnesium</keyword>
<evidence type="ECO:0000256" key="1">
    <source>
        <dbReference type="PIRNR" id="PIRNR000915"/>
    </source>
</evidence>
<dbReference type="Proteomes" id="UP001353858">
    <property type="component" value="Unassembled WGS sequence"/>
</dbReference>
<evidence type="ECO:0000256" key="3">
    <source>
        <dbReference type="PIRSR" id="PIRSR000915-2"/>
    </source>
</evidence>
<accession>A0AAN7PR85</accession>
<dbReference type="SUPFAM" id="SSF56784">
    <property type="entry name" value="HAD-like"/>
    <property type="match status" value="1"/>
</dbReference>
<feature type="active site" description="Proton donor" evidence="2">
    <location>
        <position position="29"/>
    </location>
</feature>
<dbReference type="AlphaFoldDB" id="A0AAN7PR85"/>
<proteinExistence type="inferred from homology"/>
<dbReference type="GO" id="GO:0046872">
    <property type="term" value="F:metal ion binding"/>
    <property type="evidence" value="ECO:0007669"/>
    <property type="project" value="UniProtKB-KW"/>
</dbReference>
<organism evidence="5 6">
    <name type="scientific">Aquatica leii</name>
    <dbReference type="NCBI Taxonomy" id="1421715"/>
    <lineage>
        <taxon>Eukaryota</taxon>
        <taxon>Metazoa</taxon>
        <taxon>Ecdysozoa</taxon>
        <taxon>Arthropoda</taxon>
        <taxon>Hexapoda</taxon>
        <taxon>Insecta</taxon>
        <taxon>Pterygota</taxon>
        <taxon>Neoptera</taxon>
        <taxon>Endopterygota</taxon>
        <taxon>Coleoptera</taxon>
        <taxon>Polyphaga</taxon>
        <taxon>Elateriformia</taxon>
        <taxon>Elateroidea</taxon>
        <taxon>Lampyridae</taxon>
        <taxon>Luciolinae</taxon>
        <taxon>Aquatica</taxon>
    </lineage>
</organism>
<evidence type="ECO:0008006" key="7">
    <source>
        <dbReference type="Google" id="ProtNLM"/>
    </source>
</evidence>
<gene>
    <name evidence="5" type="ORF">RN001_003557</name>
</gene>
<reference evidence="6" key="1">
    <citation type="submission" date="2023-01" db="EMBL/GenBank/DDBJ databases">
        <title>Key to firefly adult light organ development and bioluminescence: homeobox transcription factors regulate luciferase expression and transportation to peroxisome.</title>
        <authorList>
            <person name="Fu X."/>
        </authorList>
    </citation>
    <scope>NUCLEOTIDE SEQUENCE [LARGE SCALE GENOMIC DNA]</scope>
</reference>
<feature type="active site" description="Proton donor" evidence="2">
    <location>
        <position position="27"/>
    </location>
</feature>
<dbReference type="InterPro" id="IPR023214">
    <property type="entry name" value="HAD_sf"/>
</dbReference>